<name>A0A8J3P6N3_9ACTN</name>
<sequence>MRYSPDSDPSAFDPTDPEVVDARLNDPVVNALHEDLGRQFRAMPPEQQLVELVPELENAQSRYDQLAKVLARASADDPRRFLLFTMGDHVERIRARINELGGGA</sequence>
<dbReference type="AlphaFoldDB" id="A0A8J3P6N3"/>
<organism evidence="1 2">
    <name type="scientific">Catellatospora coxensis</name>
    <dbReference type="NCBI Taxonomy" id="310354"/>
    <lineage>
        <taxon>Bacteria</taxon>
        <taxon>Bacillati</taxon>
        <taxon>Actinomycetota</taxon>
        <taxon>Actinomycetes</taxon>
        <taxon>Micromonosporales</taxon>
        <taxon>Micromonosporaceae</taxon>
        <taxon>Catellatospora</taxon>
    </lineage>
</organism>
<accession>A0A8J3P6N3</accession>
<proteinExistence type="predicted"/>
<dbReference type="EMBL" id="BONI01000002">
    <property type="protein sequence ID" value="GIG03641.1"/>
    <property type="molecule type" value="Genomic_DNA"/>
</dbReference>
<keyword evidence="2" id="KW-1185">Reference proteome</keyword>
<reference evidence="1 2" key="1">
    <citation type="submission" date="2021-01" db="EMBL/GenBank/DDBJ databases">
        <title>Whole genome shotgun sequence of Catellatospora coxensis NBRC 107359.</title>
        <authorList>
            <person name="Komaki H."/>
            <person name="Tamura T."/>
        </authorList>
    </citation>
    <scope>NUCLEOTIDE SEQUENCE [LARGE SCALE GENOMIC DNA]</scope>
    <source>
        <strain evidence="1 2">NBRC 107359</strain>
    </source>
</reference>
<protein>
    <submittedName>
        <fullName evidence="1">Uncharacterized protein</fullName>
    </submittedName>
</protein>
<evidence type="ECO:0000313" key="1">
    <source>
        <dbReference type="EMBL" id="GIG03641.1"/>
    </source>
</evidence>
<dbReference type="Proteomes" id="UP000630887">
    <property type="component" value="Unassembled WGS sequence"/>
</dbReference>
<comment type="caution">
    <text evidence="1">The sequence shown here is derived from an EMBL/GenBank/DDBJ whole genome shotgun (WGS) entry which is preliminary data.</text>
</comment>
<dbReference type="RefSeq" id="WP_203688116.1">
    <property type="nucleotide sequence ID" value="NZ_BAAALC010000001.1"/>
</dbReference>
<evidence type="ECO:0000313" key="2">
    <source>
        <dbReference type="Proteomes" id="UP000630887"/>
    </source>
</evidence>
<gene>
    <name evidence="1" type="ORF">Cco03nite_03410</name>
</gene>